<dbReference type="AlphaFoldDB" id="A0A5B9DF80"/>
<dbReference type="SUPFAM" id="SSF46785">
    <property type="entry name" value="Winged helix' DNA-binding domain"/>
    <property type="match status" value="1"/>
</dbReference>
<evidence type="ECO:0000313" key="2">
    <source>
        <dbReference type="EMBL" id="QEE17450.1"/>
    </source>
</evidence>
<dbReference type="InterPro" id="IPR052509">
    <property type="entry name" value="Metal_resp_DNA-bind_regulator"/>
</dbReference>
<dbReference type="PANTHER" id="PTHR33169">
    <property type="entry name" value="PADR-FAMILY TRANSCRIPTIONAL REGULATOR"/>
    <property type="match status" value="1"/>
</dbReference>
<dbReference type="RefSeq" id="WP_147664343.1">
    <property type="nucleotide sequence ID" value="NZ_CP042905.2"/>
</dbReference>
<dbReference type="GeneID" id="41331255"/>
<reference evidence="2 3" key="2">
    <citation type="journal article" date="2024" name="Int. J. Syst. Evol. Microbiol.">
        <title>Promethearchaeum syntrophicum gen. nov., sp. nov., an anaerobic, obligately syntrophic archaeon, the first isolate of the lineage 'Asgard' archaea, and proposal of the new archaeal phylum Promethearchaeota phyl. nov. and kingdom Promethearchaeati regn. nov.</title>
        <authorList>
            <person name="Imachi H."/>
            <person name="Nobu M.K."/>
            <person name="Kato S."/>
            <person name="Takaki Y."/>
            <person name="Miyazaki M."/>
            <person name="Miyata M."/>
            <person name="Ogawara M."/>
            <person name="Saito Y."/>
            <person name="Sakai S."/>
            <person name="Tahara Y.O."/>
            <person name="Takano Y."/>
            <person name="Tasumi E."/>
            <person name="Uematsu K."/>
            <person name="Yoshimura T."/>
            <person name="Itoh T."/>
            <person name="Ohkuma M."/>
            <person name="Takai K."/>
        </authorList>
    </citation>
    <scope>NUCLEOTIDE SEQUENCE [LARGE SCALE GENOMIC DNA]</scope>
    <source>
        <strain evidence="2 3">MK-D1</strain>
    </source>
</reference>
<evidence type="ECO:0000313" key="3">
    <source>
        <dbReference type="Proteomes" id="UP000321408"/>
    </source>
</evidence>
<evidence type="ECO:0000259" key="1">
    <source>
        <dbReference type="Pfam" id="PF03551"/>
    </source>
</evidence>
<keyword evidence="3" id="KW-1185">Reference proteome</keyword>
<feature type="domain" description="Transcription regulator PadR N-terminal" evidence="1">
    <location>
        <begin position="27"/>
        <end position="98"/>
    </location>
</feature>
<organism evidence="2 3">
    <name type="scientific">Promethearchaeum syntrophicum</name>
    <dbReference type="NCBI Taxonomy" id="2594042"/>
    <lineage>
        <taxon>Archaea</taxon>
        <taxon>Promethearchaeati</taxon>
        <taxon>Promethearchaeota</taxon>
        <taxon>Promethearchaeia</taxon>
        <taxon>Promethearchaeales</taxon>
        <taxon>Promethearchaeaceae</taxon>
        <taxon>Promethearchaeum</taxon>
    </lineage>
</organism>
<protein>
    <submittedName>
        <fullName evidence="2">PadR family transcriptional regulator</fullName>
    </submittedName>
</protein>
<dbReference type="InterPro" id="IPR005149">
    <property type="entry name" value="Tscrpt_reg_PadR_N"/>
</dbReference>
<dbReference type="Pfam" id="PF03551">
    <property type="entry name" value="PadR"/>
    <property type="match status" value="1"/>
</dbReference>
<sequence length="124" mass="14166">MENETSNKKNDTLKSHDPVPLTRAIFLALICKTPNITGYELMNLVPKIMNNRIRFKSGTLYSELRRLENMGLVSSEQSSTGRKQRKYQITQAGKETLKNISAQIKERVKFILNPLISIIDSLEI</sequence>
<accession>A0A5B9DF80</accession>
<dbReference type="InterPro" id="IPR036390">
    <property type="entry name" value="WH_DNA-bd_sf"/>
</dbReference>
<dbReference type="Proteomes" id="UP000321408">
    <property type="component" value="Chromosome"/>
</dbReference>
<gene>
    <name evidence="2" type="ORF">DSAG12_03287</name>
</gene>
<dbReference type="PANTHER" id="PTHR33169:SF14">
    <property type="entry name" value="TRANSCRIPTIONAL REGULATOR RV3488"/>
    <property type="match status" value="1"/>
</dbReference>
<dbReference type="Gene3D" id="1.10.10.10">
    <property type="entry name" value="Winged helix-like DNA-binding domain superfamily/Winged helix DNA-binding domain"/>
    <property type="match status" value="1"/>
</dbReference>
<reference evidence="2 3" key="1">
    <citation type="journal article" date="2020" name="Nature">
        <title>Isolation of an archaeon at the prokaryote-eukaryote interface.</title>
        <authorList>
            <person name="Imachi H."/>
            <person name="Nobu M.K."/>
            <person name="Nakahara N."/>
            <person name="Morono Y."/>
            <person name="Ogawara M."/>
            <person name="Takaki Y."/>
            <person name="Takano Y."/>
            <person name="Uematsu K."/>
            <person name="Ikuta T."/>
            <person name="Ito M."/>
            <person name="Matsui Y."/>
            <person name="Miyazaki M."/>
            <person name="Murata K."/>
            <person name="Saito Y."/>
            <person name="Sakai S."/>
            <person name="Song C."/>
            <person name="Tasumi E."/>
            <person name="Yamanaka Y."/>
            <person name="Yamaguchi T."/>
            <person name="Kamagata Y."/>
            <person name="Tamaki H."/>
            <person name="Takai K."/>
        </authorList>
    </citation>
    <scope>NUCLEOTIDE SEQUENCE [LARGE SCALE GENOMIC DNA]</scope>
    <source>
        <strain evidence="2 3">MK-D1</strain>
    </source>
</reference>
<proteinExistence type="predicted"/>
<name>A0A5B9DF80_9ARCH</name>
<dbReference type="EMBL" id="CP042905">
    <property type="protein sequence ID" value="QEE17450.1"/>
    <property type="molecule type" value="Genomic_DNA"/>
</dbReference>
<dbReference type="InterPro" id="IPR036388">
    <property type="entry name" value="WH-like_DNA-bd_sf"/>
</dbReference>
<dbReference type="KEGG" id="psyt:DSAG12_03287"/>